<sequence length="89" mass="9569">MESVLPADVPISGKSSAESANAGVIWPSASVAIRDANSVFFQLPEHNLYPVMWDVPVLTYSVPLRSVKSRSASVSICFLVENDNCMIVG</sequence>
<organism evidence="1 2">
    <name type="scientific">Kluyvera cryocrescens</name>
    <name type="common">Kluyvera citrophila</name>
    <dbReference type="NCBI Taxonomy" id="580"/>
    <lineage>
        <taxon>Bacteria</taxon>
        <taxon>Pseudomonadati</taxon>
        <taxon>Pseudomonadota</taxon>
        <taxon>Gammaproteobacteria</taxon>
        <taxon>Enterobacterales</taxon>
        <taxon>Enterobacteriaceae</taxon>
        <taxon>Kluyvera</taxon>
    </lineage>
</organism>
<dbReference type="Proteomes" id="UP000401081">
    <property type="component" value="Unassembled WGS sequence"/>
</dbReference>
<evidence type="ECO:0000313" key="1">
    <source>
        <dbReference type="EMBL" id="VFS64267.1"/>
    </source>
</evidence>
<proteinExistence type="predicted"/>
<name>A0A485ARN1_KLUCR</name>
<accession>A0A485ARN1</accession>
<evidence type="ECO:0000313" key="2">
    <source>
        <dbReference type="Proteomes" id="UP000401081"/>
    </source>
</evidence>
<dbReference type="EMBL" id="CAADJD010000018">
    <property type="protein sequence ID" value="VFS64267.1"/>
    <property type="molecule type" value="Genomic_DNA"/>
</dbReference>
<gene>
    <name evidence="1" type="ORF">NCTC12993_03168</name>
</gene>
<dbReference type="AlphaFoldDB" id="A0A485ARN1"/>
<reference evidence="1 2" key="1">
    <citation type="submission" date="2019-03" db="EMBL/GenBank/DDBJ databases">
        <authorList>
            <consortium name="Pathogen Informatics"/>
        </authorList>
    </citation>
    <scope>NUCLEOTIDE SEQUENCE [LARGE SCALE GENOMIC DNA]</scope>
    <source>
        <strain evidence="1 2">NCTC12993</strain>
    </source>
</reference>
<keyword evidence="2" id="KW-1185">Reference proteome</keyword>
<protein>
    <submittedName>
        <fullName evidence="1">Uncharacterized protein</fullName>
    </submittedName>
</protein>